<dbReference type="InterPro" id="IPR003660">
    <property type="entry name" value="HAMP_dom"/>
</dbReference>
<dbReference type="PROSITE" id="PS50109">
    <property type="entry name" value="HIS_KIN"/>
    <property type="match status" value="1"/>
</dbReference>
<evidence type="ECO:0000256" key="1">
    <source>
        <dbReference type="ARBA" id="ARBA00000085"/>
    </source>
</evidence>
<evidence type="ECO:0000256" key="11">
    <source>
        <dbReference type="ARBA" id="ARBA00023136"/>
    </source>
</evidence>
<dbReference type="GO" id="GO:0005886">
    <property type="term" value="C:plasma membrane"/>
    <property type="evidence" value="ECO:0007669"/>
    <property type="project" value="UniProtKB-SubCell"/>
</dbReference>
<dbReference type="PROSITE" id="PS50885">
    <property type="entry name" value="HAMP"/>
    <property type="match status" value="1"/>
</dbReference>
<dbReference type="CDD" id="cd00075">
    <property type="entry name" value="HATPase"/>
    <property type="match status" value="1"/>
</dbReference>
<evidence type="ECO:0000256" key="10">
    <source>
        <dbReference type="ARBA" id="ARBA00023012"/>
    </source>
</evidence>
<keyword evidence="6" id="KW-0808">Transferase</keyword>
<keyword evidence="5" id="KW-0597">Phosphoprotein</keyword>
<dbReference type="GO" id="GO:0000155">
    <property type="term" value="F:phosphorelay sensor kinase activity"/>
    <property type="evidence" value="ECO:0007669"/>
    <property type="project" value="InterPro"/>
</dbReference>
<evidence type="ECO:0000313" key="14">
    <source>
        <dbReference type="EMBL" id="GEB30534.1"/>
    </source>
</evidence>
<dbReference type="SMART" id="SM00387">
    <property type="entry name" value="HATPase_c"/>
    <property type="match status" value="1"/>
</dbReference>
<evidence type="ECO:0000256" key="2">
    <source>
        <dbReference type="ARBA" id="ARBA00004651"/>
    </source>
</evidence>
<dbReference type="InterPro" id="IPR036890">
    <property type="entry name" value="HATPase_C_sf"/>
</dbReference>
<comment type="caution">
    <text evidence="14">The sequence shown here is derived from an EMBL/GenBank/DDBJ whole genome shotgun (WGS) entry which is preliminary data.</text>
</comment>
<feature type="domain" description="Histidine kinase" evidence="12">
    <location>
        <begin position="258"/>
        <end position="477"/>
    </location>
</feature>
<comment type="catalytic activity">
    <reaction evidence="1">
        <text>ATP + protein L-histidine = ADP + protein N-phospho-L-histidine.</text>
        <dbReference type="EC" id="2.7.13.3"/>
    </reaction>
</comment>
<dbReference type="InterPro" id="IPR003661">
    <property type="entry name" value="HisK_dim/P_dom"/>
</dbReference>
<dbReference type="FunFam" id="1.10.287.130:FF:000001">
    <property type="entry name" value="Two-component sensor histidine kinase"/>
    <property type="match status" value="1"/>
</dbReference>
<keyword evidence="10" id="KW-0902">Two-component regulatory system</keyword>
<proteinExistence type="predicted"/>
<dbReference type="EMBL" id="BJMH01000001">
    <property type="protein sequence ID" value="GEB30534.1"/>
    <property type="molecule type" value="Genomic_DNA"/>
</dbReference>
<comment type="subcellular location">
    <subcellularLocation>
        <location evidence="2">Cell membrane</location>
        <topology evidence="2">Multi-pass membrane protein</topology>
    </subcellularLocation>
</comment>
<dbReference type="Pfam" id="PF02518">
    <property type="entry name" value="HATPase_c"/>
    <property type="match status" value="1"/>
</dbReference>
<evidence type="ECO:0000256" key="8">
    <source>
        <dbReference type="ARBA" id="ARBA00022777"/>
    </source>
</evidence>
<feature type="domain" description="HAMP" evidence="13">
    <location>
        <begin position="197"/>
        <end position="250"/>
    </location>
</feature>
<keyword evidence="8 14" id="KW-0418">Kinase</keyword>
<evidence type="ECO:0000256" key="5">
    <source>
        <dbReference type="ARBA" id="ARBA00022553"/>
    </source>
</evidence>
<evidence type="ECO:0000256" key="4">
    <source>
        <dbReference type="ARBA" id="ARBA00022475"/>
    </source>
</evidence>
<evidence type="ECO:0000259" key="12">
    <source>
        <dbReference type="PROSITE" id="PS50109"/>
    </source>
</evidence>
<dbReference type="CDD" id="cd06225">
    <property type="entry name" value="HAMP"/>
    <property type="match status" value="1"/>
</dbReference>
<evidence type="ECO:0000256" key="7">
    <source>
        <dbReference type="ARBA" id="ARBA00022741"/>
    </source>
</evidence>
<sequence>MFTKKNEPVSLLRYWTTRYLLTLVVGLLIVGAVSAYWIKYAAVEKQIEVTKLFAEEVADRVVDDDGNILVGGKLHQTLDNRRKFMGVDRNLVLFIKDKQGEVIYSRPGMGMLPPEIQKVLPGLLQQADEADKIRQPTGDTLYVIRKNLEYNDSVIGKVILLFPETDIKIGREQLQYLVIMLGSLGVLGWAVIYFHSRRLSEPIQNVVLSARKIVEGNYDVTITKPIKEREIHELVYTFKEMADRLRQLESMRTELLAGVTHELKTPVTSISGLVQAVNDEVVSGAEQKEFLEICLRETKRLQKMVEDLLDFNSFAVGAITVQQEEQNISKLVKEIASQWRIVQELEGIVFEIVVPEKQLLLFVDSGRVQQILTNLLNNARQAVGKAGARGNIQLVMYETEHAVCIDVKDNGNGIPVEEQPLVFERFFRGSNKKDKVRGLGLGLSYSRLMAKALGGELVLASSSEQGSVFTLALPLPKRAEAGASEHETGGGKRI</sequence>
<evidence type="ECO:0000256" key="3">
    <source>
        <dbReference type="ARBA" id="ARBA00012438"/>
    </source>
</evidence>
<keyword evidence="9" id="KW-0067">ATP-binding</keyword>
<dbReference type="InterPro" id="IPR005467">
    <property type="entry name" value="His_kinase_dom"/>
</dbReference>
<dbReference type="AlphaFoldDB" id="A0A4Y3PAG7"/>
<dbReference type="InterPro" id="IPR050736">
    <property type="entry name" value="Sensor_HK_Regulatory"/>
</dbReference>
<organism evidence="14 15">
    <name type="scientific">Brevibacillus parabrevis</name>
    <dbReference type="NCBI Taxonomy" id="54914"/>
    <lineage>
        <taxon>Bacteria</taxon>
        <taxon>Bacillati</taxon>
        <taxon>Bacillota</taxon>
        <taxon>Bacilli</taxon>
        <taxon>Bacillales</taxon>
        <taxon>Paenibacillaceae</taxon>
        <taxon>Brevibacillus</taxon>
    </lineage>
</organism>
<dbReference type="RefSeq" id="WP_122962824.1">
    <property type="nucleotide sequence ID" value="NZ_BJMH01000001.1"/>
</dbReference>
<dbReference type="PRINTS" id="PR00344">
    <property type="entry name" value="BCTRLSENSOR"/>
</dbReference>
<name>A0A4Y3PAG7_BREPA</name>
<dbReference type="InterPro" id="IPR004358">
    <property type="entry name" value="Sig_transdc_His_kin-like_C"/>
</dbReference>
<dbReference type="InterPro" id="IPR036097">
    <property type="entry name" value="HisK_dim/P_sf"/>
</dbReference>
<dbReference type="Proteomes" id="UP000316882">
    <property type="component" value="Unassembled WGS sequence"/>
</dbReference>
<dbReference type="SUPFAM" id="SSF158472">
    <property type="entry name" value="HAMP domain-like"/>
    <property type="match status" value="1"/>
</dbReference>
<accession>A0A4Y3PAG7</accession>
<evidence type="ECO:0000256" key="9">
    <source>
        <dbReference type="ARBA" id="ARBA00022840"/>
    </source>
</evidence>
<evidence type="ECO:0000259" key="13">
    <source>
        <dbReference type="PROSITE" id="PS50885"/>
    </source>
</evidence>
<gene>
    <name evidence="14" type="ORF">BPA01_01140</name>
</gene>
<dbReference type="PANTHER" id="PTHR43711:SF1">
    <property type="entry name" value="HISTIDINE KINASE 1"/>
    <property type="match status" value="1"/>
</dbReference>
<dbReference type="SMART" id="SM00304">
    <property type="entry name" value="HAMP"/>
    <property type="match status" value="1"/>
</dbReference>
<dbReference type="CDD" id="cd00082">
    <property type="entry name" value="HisKA"/>
    <property type="match status" value="1"/>
</dbReference>
<evidence type="ECO:0000256" key="6">
    <source>
        <dbReference type="ARBA" id="ARBA00022679"/>
    </source>
</evidence>
<dbReference type="Gene3D" id="3.30.565.10">
    <property type="entry name" value="Histidine kinase-like ATPase, C-terminal domain"/>
    <property type="match status" value="1"/>
</dbReference>
<dbReference type="EC" id="2.7.13.3" evidence="3"/>
<dbReference type="GO" id="GO:0005524">
    <property type="term" value="F:ATP binding"/>
    <property type="evidence" value="ECO:0007669"/>
    <property type="project" value="UniProtKB-KW"/>
</dbReference>
<dbReference type="SUPFAM" id="SSF47384">
    <property type="entry name" value="Homodimeric domain of signal transducing histidine kinase"/>
    <property type="match status" value="1"/>
</dbReference>
<dbReference type="InterPro" id="IPR003594">
    <property type="entry name" value="HATPase_dom"/>
</dbReference>
<keyword evidence="15" id="KW-1185">Reference proteome</keyword>
<keyword evidence="11" id="KW-0472">Membrane</keyword>
<dbReference type="PANTHER" id="PTHR43711">
    <property type="entry name" value="TWO-COMPONENT HISTIDINE KINASE"/>
    <property type="match status" value="1"/>
</dbReference>
<dbReference type="Gene3D" id="6.10.340.10">
    <property type="match status" value="1"/>
</dbReference>
<dbReference type="Pfam" id="PF00512">
    <property type="entry name" value="HisKA"/>
    <property type="match status" value="1"/>
</dbReference>
<keyword evidence="7" id="KW-0547">Nucleotide-binding</keyword>
<dbReference type="Pfam" id="PF00672">
    <property type="entry name" value="HAMP"/>
    <property type="match status" value="1"/>
</dbReference>
<keyword evidence="4" id="KW-1003">Cell membrane</keyword>
<reference evidence="14 15" key="1">
    <citation type="submission" date="2019-06" db="EMBL/GenBank/DDBJ databases">
        <title>Whole genome shotgun sequence of Brevibacillus parabrevis NBRC 12334.</title>
        <authorList>
            <person name="Hosoyama A."/>
            <person name="Uohara A."/>
            <person name="Ohji S."/>
            <person name="Ichikawa N."/>
        </authorList>
    </citation>
    <scope>NUCLEOTIDE SEQUENCE [LARGE SCALE GENOMIC DNA]</scope>
    <source>
        <strain evidence="14 15">NBRC 12334</strain>
    </source>
</reference>
<evidence type="ECO:0000313" key="15">
    <source>
        <dbReference type="Proteomes" id="UP000316882"/>
    </source>
</evidence>
<protein>
    <recommendedName>
        <fullName evidence="3">histidine kinase</fullName>
        <ecNumber evidence="3">2.7.13.3</ecNumber>
    </recommendedName>
</protein>
<dbReference type="SMART" id="SM00388">
    <property type="entry name" value="HisKA"/>
    <property type="match status" value="1"/>
</dbReference>
<dbReference type="Gene3D" id="1.10.287.130">
    <property type="match status" value="1"/>
</dbReference>
<dbReference type="SUPFAM" id="SSF55874">
    <property type="entry name" value="ATPase domain of HSP90 chaperone/DNA topoisomerase II/histidine kinase"/>
    <property type="match status" value="1"/>
</dbReference>